<sequence>MKKRKIFTIFTLIIVIFIGILLYVRINNNKEIPHDFYTQWRQNYVEKDSNSAFVNATPQKLSATALSEAQGYGMIITMMATQKNWANRTDFNHLFKFYLNHRTIINKHQTQLMSWKQVEKGKQMQNRANSATDGDLLIAYSLFLAAKKWPNHPEYRTQGLKIANDILKYDYNSKNHVLTVGNWANSKSKYYNLIRSSDIMPFIFTALYKESHDKRWLAINNHMLKALSQLSKQHKTGLIPDFAVIKDGYAKPVKAHYVATRYDGDFSDNACRIPMNLVYANTAKTDRIVKKMLNFFDKQSTITAGYTLTGKALNNYQSAAFSAPIFIAVSNFKNQGYDGLFMSEQYIFNQKLTQNNYYPDTLTTLDAFMLE</sequence>
<name>A0A0R1UEJ3_9LACO</name>
<dbReference type="OrthoDB" id="9803461at2"/>
<keyword evidence="4" id="KW-0472">Membrane</keyword>
<evidence type="ECO:0000256" key="2">
    <source>
        <dbReference type="ARBA" id="ARBA00022801"/>
    </source>
</evidence>
<dbReference type="PATRIC" id="fig|1423763.3.peg.828"/>
<evidence type="ECO:0000256" key="4">
    <source>
        <dbReference type="SAM" id="Phobius"/>
    </source>
</evidence>
<organism evidence="5 6">
    <name type="scientific">Lactobacillus kalixensis DSM 16043</name>
    <dbReference type="NCBI Taxonomy" id="1423763"/>
    <lineage>
        <taxon>Bacteria</taxon>
        <taxon>Bacillati</taxon>
        <taxon>Bacillota</taxon>
        <taxon>Bacilli</taxon>
        <taxon>Lactobacillales</taxon>
        <taxon>Lactobacillaceae</taxon>
        <taxon>Lactobacillus</taxon>
    </lineage>
</organism>
<evidence type="ECO:0000313" key="6">
    <source>
        <dbReference type="Proteomes" id="UP000051036"/>
    </source>
</evidence>
<dbReference type="STRING" id="1423763.FC46_GL000818"/>
<dbReference type="InterPro" id="IPR002037">
    <property type="entry name" value="Glyco_hydro_8"/>
</dbReference>
<dbReference type="Proteomes" id="UP000051036">
    <property type="component" value="Unassembled WGS sequence"/>
</dbReference>
<dbReference type="InterPro" id="IPR008928">
    <property type="entry name" value="6-hairpin_glycosidase_sf"/>
</dbReference>
<dbReference type="SUPFAM" id="SSF48208">
    <property type="entry name" value="Six-hairpin glycosidases"/>
    <property type="match status" value="1"/>
</dbReference>
<accession>A0A0R1UEJ3</accession>
<evidence type="ECO:0000313" key="5">
    <source>
        <dbReference type="EMBL" id="KRL89459.1"/>
    </source>
</evidence>
<feature type="transmembrane region" description="Helical" evidence="4">
    <location>
        <begin position="7"/>
        <end position="26"/>
    </location>
</feature>
<dbReference type="RefSeq" id="WP_057799215.1">
    <property type="nucleotide sequence ID" value="NZ_AZFM01000023.1"/>
</dbReference>
<evidence type="ECO:0000256" key="3">
    <source>
        <dbReference type="ARBA" id="ARBA00023295"/>
    </source>
</evidence>
<dbReference type="GO" id="GO:0004553">
    <property type="term" value="F:hydrolase activity, hydrolyzing O-glycosyl compounds"/>
    <property type="evidence" value="ECO:0007669"/>
    <property type="project" value="InterPro"/>
</dbReference>
<keyword evidence="2" id="KW-0378">Hydrolase</keyword>
<gene>
    <name evidence="5" type="ORF">FC46_GL000818</name>
</gene>
<dbReference type="InterPro" id="IPR012341">
    <property type="entry name" value="6hp_glycosidase-like_sf"/>
</dbReference>
<dbReference type="PRINTS" id="PR00735">
    <property type="entry name" value="GLHYDRLASE8"/>
</dbReference>
<dbReference type="AlphaFoldDB" id="A0A0R1UEJ3"/>
<comment type="similarity">
    <text evidence="1">Belongs to the glycosyl hydrolase 8 (cellulase D) family.</text>
</comment>
<proteinExistence type="inferred from homology"/>
<keyword evidence="3" id="KW-0326">Glycosidase</keyword>
<comment type="caution">
    <text evidence="5">The sequence shown here is derived from an EMBL/GenBank/DDBJ whole genome shotgun (WGS) entry which is preliminary data.</text>
</comment>
<keyword evidence="4" id="KW-0812">Transmembrane</keyword>
<evidence type="ECO:0000256" key="1">
    <source>
        <dbReference type="ARBA" id="ARBA00009209"/>
    </source>
</evidence>
<reference evidence="5 6" key="1">
    <citation type="journal article" date="2015" name="Genome Announc.">
        <title>Expanding the biotechnology potential of lactobacilli through comparative genomics of 213 strains and associated genera.</title>
        <authorList>
            <person name="Sun Z."/>
            <person name="Harris H.M."/>
            <person name="McCann A."/>
            <person name="Guo C."/>
            <person name="Argimon S."/>
            <person name="Zhang W."/>
            <person name="Yang X."/>
            <person name="Jeffery I.B."/>
            <person name="Cooney J.C."/>
            <person name="Kagawa T.F."/>
            <person name="Liu W."/>
            <person name="Song Y."/>
            <person name="Salvetti E."/>
            <person name="Wrobel A."/>
            <person name="Rasinkangas P."/>
            <person name="Parkhill J."/>
            <person name="Rea M.C."/>
            <person name="O'Sullivan O."/>
            <person name="Ritari J."/>
            <person name="Douillard F.P."/>
            <person name="Paul Ross R."/>
            <person name="Yang R."/>
            <person name="Briner A.E."/>
            <person name="Felis G.E."/>
            <person name="de Vos W.M."/>
            <person name="Barrangou R."/>
            <person name="Klaenhammer T.R."/>
            <person name="Caufield P.W."/>
            <person name="Cui Y."/>
            <person name="Zhang H."/>
            <person name="O'Toole P.W."/>
        </authorList>
    </citation>
    <scope>NUCLEOTIDE SEQUENCE [LARGE SCALE GENOMIC DNA]</scope>
    <source>
        <strain evidence="5 6">DSM 16043</strain>
    </source>
</reference>
<keyword evidence="4" id="KW-1133">Transmembrane helix</keyword>
<dbReference type="GO" id="GO:0005975">
    <property type="term" value="P:carbohydrate metabolic process"/>
    <property type="evidence" value="ECO:0007669"/>
    <property type="project" value="InterPro"/>
</dbReference>
<dbReference type="EMBL" id="AZFM01000023">
    <property type="protein sequence ID" value="KRL89459.1"/>
    <property type="molecule type" value="Genomic_DNA"/>
</dbReference>
<keyword evidence="6" id="KW-1185">Reference proteome</keyword>
<dbReference type="Pfam" id="PF01270">
    <property type="entry name" value="Glyco_hydro_8"/>
    <property type="match status" value="1"/>
</dbReference>
<protein>
    <submittedName>
        <fullName evidence="5">Endoglucanase</fullName>
    </submittedName>
</protein>
<dbReference type="Gene3D" id="1.50.10.10">
    <property type="match status" value="1"/>
</dbReference>